<keyword evidence="9" id="KW-0732">Signal</keyword>
<feature type="chain" id="PRO_5018809690" description="Pectinesterase" evidence="9">
    <location>
        <begin position="27"/>
        <end position="548"/>
    </location>
</feature>
<dbReference type="FunFam" id="1.20.140.40:FF:000025">
    <property type="entry name" value="Pectinesterase"/>
    <property type="match status" value="1"/>
</dbReference>
<dbReference type="InterPro" id="IPR018040">
    <property type="entry name" value="Pectinesterase_Tyr_AS"/>
</dbReference>
<feature type="active site" evidence="8">
    <location>
        <position position="386"/>
    </location>
</feature>
<keyword evidence="9" id="KW-0961">Cell wall biogenesis/degradation</keyword>
<dbReference type="GO" id="GO:0042545">
    <property type="term" value="P:cell wall modification"/>
    <property type="evidence" value="ECO:0007669"/>
    <property type="project" value="UniProtKB-UniRule"/>
</dbReference>
<dbReference type="InterPro" id="IPR000070">
    <property type="entry name" value="Pectinesterase_cat"/>
</dbReference>
<dbReference type="Proteomes" id="UP000289738">
    <property type="component" value="Chromosome B03"/>
</dbReference>
<evidence type="ECO:0000256" key="1">
    <source>
        <dbReference type="ARBA" id="ARBA00004191"/>
    </source>
</evidence>
<dbReference type="InterPro" id="IPR011050">
    <property type="entry name" value="Pectin_lyase_fold/virulence"/>
</dbReference>
<protein>
    <recommendedName>
        <fullName evidence="9">Pectinesterase</fullName>
        <ecNumber evidence="9">3.1.1.11</ecNumber>
    </recommendedName>
</protein>
<evidence type="ECO:0000256" key="6">
    <source>
        <dbReference type="ARBA" id="ARBA00022801"/>
    </source>
</evidence>
<evidence type="ECO:0000313" key="11">
    <source>
        <dbReference type="EMBL" id="RYR20616.1"/>
    </source>
</evidence>
<organism evidence="11 12">
    <name type="scientific">Arachis hypogaea</name>
    <name type="common">Peanut</name>
    <dbReference type="NCBI Taxonomy" id="3818"/>
    <lineage>
        <taxon>Eukaryota</taxon>
        <taxon>Viridiplantae</taxon>
        <taxon>Streptophyta</taxon>
        <taxon>Embryophyta</taxon>
        <taxon>Tracheophyta</taxon>
        <taxon>Spermatophyta</taxon>
        <taxon>Magnoliopsida</taxon>
        <taxon>eudicotyledons</taxon>
        <taxon>Gunneridae</taxon>
        <taxon>Pentapetalae</taxon>
        <taxon>rosids</taxon>
        <taxon>fabids</taxon>
        <taxon>Fabales</taxon>
        <taxon>Fabaceae</taxon>
        <taxon>Papilionoideae</taxon>
        <taxon>50 kb inversion clade</taxon>
        <taxon>dalbergioids sensu lato</taxon>
        <taxon>Dalbergieae</taxon>
        <taxon>Pterocarpus clade</taxon>
        <taxon>Arachis</taxon>
    </lineage>
</organism>
<dbReference type="EMBL" id="SDMP01000013">
    <property type="protein sequence ID" value="RYR20616.1"/>
    <property type="molecule type" value="Genomic_DNA"/>
</dbReference>
<evidence type="ECO:0000259" key="10">
    <source>
        <dbReference type="SMART" id="SM00856"/>
    </source>
</evidence>
<dbReference type="PROSITE" id="PS00800">
    <property type="entry name" value="PECTINESTERASE_1"/>
    <property type="match status" value="1"/>
</dbReference>
<dbReference type="CDD" id="cd15798">
    <property type="entry name" value="PMEI-like_3"/>
    <property type="match status" value="1"/>
</dbReference>
<comment type="caution">
    <text evidence="11">The sequence shown here is derived from an EMBL/GenBank/DDBJ whole genome shotgun (WGS) entry which is preliminary data.</text>
</comment>
<dbReference type="SMART" id="SM00856">
    <property type="entry name" value="PMEI"/>
    <property type="match status" value="1"/>
</dbReference>
<dbReference type="EC" id="3.1.1.11" evidence="9"/>
<dbReference type="PROSITE" id="PS51257">
    <property type="entry name" value="PROKAR_LIPOPROTEIN"/>
    <property type="match status" value="1"/>
</dbReference>
<dbReference type="GO" id="GO:0045490">
    <property type="term" value="P:pectin catabolic process"/>
    <property type="evidence" value="ECO:0007669"/>
    <property type="project" value="UniProtKB-UniRule"/>
</dbReference>
<dbReference type="InterPro" id="IPR006501">
    <property type="entry name" value="Pectinesterase_inhib_dom"/>
</dbReference>
<evidence type="ECO:0000256" key="7">
    <source>
        <dbReference type="ARBA" id="ARBA00023085"/>
    </source>
</evidence>
<dbReference type="PANTHER" id="PTHR31707">
    <property type="entry name" value="PECTINESTERASE"/>
    <property type="match status" value="1"/>
</dbReference>
<evidence type="ECO:0000256" key="3">
    <source>
        <dbReference type="ARBA" id="ARBA00006027"/>
    </source>
</evidence>
<evidence type="ECO:0000256" key="2">
    <source>
        <dbReference type="ARBA" id="ARBA00005184"/>
    </source>
</evidence>
<dbReference type="GO" id="GO:0030599">
    <property type="term" value="F:pectinesterase activity"/>
    <property type="evidence" value="ECO:0007669"/>
    <property type="project" value="UniProtKB-UniRule"/>
</dbReference>
<keyword evidence="5 9" id="KW-0134">Cell wall</keyword>
<accession>A0A445A2F0</accession>
<dbReference type="GO" id="GO:0004857">
    <property type="term" value="F:enzyme inhibitor activity"/>
    <property type="evidence" value="ECO:0007669"/>
    <property type="project" value="InterPro"/>
</dbReference>
<dbReference type="Pfam" id="PF01095">
    <property type="entry name" value="Pectinesterase"/>
    <property type="match status" value="1"/>
</dbReference>
<dbReference type="FunFam" id="2.160.20.10:FF:000001">
    <property type="entry name" value="Pectinesterase"/>
    <property type="match status" value="1"/>
</dbReference>
<dbReference type="PROSITE" id="PS00503">
    <property type="entry name" value="PECTINESTERASE_2"/>
    <property type="match status" value="1"/>
</dbReference>
<keyword evidence="9" id="KW-0964">Secreted</keyword>
<name>A0A445A2F0_ARAHY</name>
<comment type="similarity">
    <text evidence="4">In the C-terminal section; belongs to the pectinesterase family.</text>
</comment>
<evidence type="ECO:0000256" key="9">
    <source>
        <dbReference type="RuleBase" id="RU000589"/>
    </source>
</evidence>
<dbReference type="NCBIfam" id="TIGR01614">
    <property type="entry name" value="PME_inhib"/>
    <property type="match status" value="1"/>
</dbReference>
<evidence type="ECO:0000256" key="4">
    <source>
        <dbReference type="ARBA" id="ARBA00007786"/>
    </source>
</evidence>
<dbReference type="Gene3D" id="2.160.20.10">
    <property type="entry name" value="Single-stranded right-handed beta-helix, Pectin lyase-like"/>
    <property type="match status" value="1"/>
</dbReference>
<reference evidence="11 12" key="1">
    <citation type="submission" date="2019-01" db="EMBL/GenBank/DDBJ databases">
        <title>Sequencing of cultivated peanut Arachis hypogaea provides insights into genome evolution and oil improvement.</title>
        <authorList>
            <person name="Chen X."/>
        </authorList>
    </citation>
    <scope>NUCLEOTIDE SEQUENCE [LARGE SCALE GENOMIC DNA]</scope>
    <source>
        <strain evidence="12">cv. Fuhuasheng</strain>
        <tissue evidence="11">Leaves</tissue>
    </source>
</reference>
<comment type="similarity">
    <text evidence="3">In the N-terminal section; belongs to the PMEI family.</text>
</comment>
<feature type="domain" description="Pectinesterase inhibitor" evidence="10">
    <location>
        <begin position="25"/>
        <end position="181"/>
    </location>
</feature>
<proteinExistence type="inferred from homology"/>
<dbReference type="AlphaFoldDB" id="A0A445A2F0"/>
<dbReference type="SUPFAM" id="SSF51126">
    <property type="entry name" value="Pectin lyase-like"/>
    <property type="match status" value="1"/>
</dbReference>
<dbReference type="UniPathway" id="UPA00545">
    <property type="reaction ID" value="UER00823"/>
</dbReference>
<comment type="catalytic activity">
    <reaction evidence="9">
        <text>[(1-&gt;4)-alpha-D-galacturonosyl methyl ester](n) + n H2O = [(1-&gt;4)-alpha-D-galacturonosyl](n) + n methanol + n H(+)</text>
        <dbReference type="Rhea" id="RHEA:22380"/>
        <dbReference type="Rhea" id="RHEA-COMP:14570"/>
        <dbReference type="Rhea" id="RHEA-COMP:14573"/>
        <dbReference type="ChEBI" id="CHEBI:15377"/>
        <dbReference type="ChEBI" id="CHEBI:15378"/>
        <dbReference type="ChEBI" id="CHEBI:17790"/>
        <dbReference type="ChEBI" id="CHEBI:140522"/>
        <dbReference type="ChEBI" id="CHEBI:140523"/>
        <dbReference type="EC" id="3.1.1.11"/>
    </reaction>
</comment>
<comment type="function">
    <text evidence="9">Acts in the modification of cell walls via demethylesterification of cell wall pectin.</text>
</comment>
<dbReference type="SUPFAM" id="SSF101148">
    <property type="entry name" value="Plant invertase/pectin methylesterase inhibitor"/>
    <property type="match status" value="1"/>
</dbReference>
<feature type="signal peptide" evidence="9">
    <location>
        <begin position="1"/>
        <end position="26"/>
    </location>
</feature>
<keyword evidence="12" id="KW-1185">Reference proteome</keyword>
<dbReference type="InterPro" id="IPR033131">
    <property type="entry name" value="Pectinesterase_Asp_AS"/>
</dbReference>
<evidence type="ECO:0000256" key="5">
    <source>
        <dbReference type="ARBA" id="ARBA00022512"/>
    </source>
</evidence>
<evidence type="ECO:0000256" key="8">
    <source>
        <dbReference type="PROSITE-ProRule" id="PRU10040"/>
    </source>
</evidence>
<dbReference type="InterPro" id="IPR035513">
    <property type="entry name" value="Invertase/methylesterase_inhib"/>
</dbReference>
<comment type="subcellular location">
    <subcellularLocation>
        <location evidence="1 9">Secreted</location>
        <location evidence="1 9">Cell wall</location>
    </subcellularLocation>
</comment>
<dbReference type="Pfam" id="PF04043">
    <property type="entry name" value="PMEI"/>
    <property type="match status" value="1"/>
</dbReference>
<dbReference type="STRING" id="3818.A0A445A2F0"/>
<dbReference type="InterPro" id="IPR012334">
    <property type="entry name" value="Pectin_lyas_fold"/>
</dbReference>
<evidence type="ECO:0000313" key="12">
    <source>
        <dbReference type="Proteomes" id="UP000289738"/>
    </source>
</evidence>
<keyword evidence="6 9" id="KW-0378">Hydrolase</keyword>
<gene>
    <name evidence="11" type="ORF">Ahy_B03g065807</name>
</gene>
<keyword evidence="7 9" id="KW-0063">Aspartyl esterase</keyword>
<comment type="pathway">
    <text evidence="2 9">Glycan metabolism; pectin degradation; 2-dehydro-3-deoxy-D-gluconate from pectin: step 1/5.</text>
</comment>
<dbReference type="Gene3D" id="1.20.140.40">
    <property type="entry name" value="Invertase/pectin methylesterase inhibitor family protein"/>
    <property type="match status" value="1"/>
</dbReference>
<sequence>MEKLFSLNCCIGYILIVYSLFACVHGKEQLSCNQTPYPNVCKHYVETATNTLFSETSSTQDEHVSSPSYSFHGMALKVTMDQAIRAHELVSTMDPKNFKENKKAKMAWEDCLELYEDTIYQLNRSMKSKNLNDKLTWQSASIANHQTCQNGFIEFNLNSHLNLFPTMLSNFSKLLSNSLSITKAVSMLEAEQEVRGRRRLLLSSSSNHNKHGHGFPEWLSVSDRRLLQAATPPKGDVVVAQDGSGNYKTITEGVAAAARIGGGRRVVVHVKAGVYKENVDIKKTVKNIMIVGDGIDATVVTADGNAQDGSTTFRSATFGVSGDGFIARDITFENTAGPQKHQAVALRSGSDHSVFYRCSFKGYQDTLYAYAQRQFYRDCDVYGTVDFIFGDAACVLQNCNIYVRRPMGNQDITVTAQGRTDPNENTGIVIHNSRITAAGDMRSVQGSFKTFLGRPWQKYSRTVIMKSGLDGLINSAGWKPWSGSFALSTLYYGEYMNTGPGANTAGRVHWPGFHVISSPSEAVKFSVGDFLAGGSWIPGTGVPFDAGL</sequence>